<reference evidence="1 2" key="1">
    <citation type="submission" date="2017-07" db="EMBL/GenBank/DDBJ databases">
        <authorList>
            <person name="Sun Z.S."/>
            <person name="Albrecht U."/>
            <person name="Echele G."/>
            <person name="Lee C.C."/>
        </authorList>
    </citation>
    <scope>NUCLEOTIDE SEQUENCE [LARGE SCALE GENOMIC DNA]</scope>
    <source>
        <strain evidence="2">type strain: KCTC 22618</strain>
    </source>
</reference>
<sequence>MKKSILSFTFIICFVQIIFSQACGVYNLKYVGKIVSNNDLSFKIKLPNTFFYHSNEMKKDNKGNWIFDYAKLNNRKIDVTVTSHLGSLYTSNQLIELYKKSRDFIPIFITSINKEGEEKRSIKKVSFEKIKFSGKDISGKPTLIIIDLGEIRV</sequence>
<dbReference type="Proteomes" id="UP000215214">
    <property type="component" value="Chromosome TJEJU"/>
</dbReference>
<evidence type="ECO:0000313" key="2">
    <source>
        <dbReference type="Proteomes" id="UP000215214"/>
    </source>
</evidence>
<evidence type="ECO:0008006" key="3">
    <source>
        <dbReference type="Google" id="ProtNLM"/>
    </source>
</evidence>
<dbReference type="EMBL" id="LT899436">
    <property type="protein sequence ID" value="SNR14864.1"/>
    <property type="molecule type" value="Genomic_DNA"/>
</dbReference>
<organism evidence="1 2">
    <name type="scientific">Tenacibaculum jejuense</name>
    <dbReference type="NCBI Taxonomy" id="584609"/>
    <lineage>
        <taxon>Bacteria</taxon>
        <taxon>Pseudomonadati</taxon>
        <taxon>Bacteroidota</taxon>
        <taxon>Flavobacteriia</taxon>
        <taxon>Flavobacteriales</taxon>
        <taxon>Flavobacteriaceae</taxon>
        <taxon>Tenacibaculum</taxon>
    </lineage>
</organism>
<evidence type="ECO:0000313" key="1">
    <source>
        <dbReference type="EMBL" id="SNR14864.1"/>
    </source>
</evidence>
<dbReference type="AlphaFoldDB" id="A0A238U8Q4"/>
<protein>
    <recommendedName>
        <fullName evidence="3">Lipoprotein</fullName>
    </recommendedName>
</protein>
<name>A0A238U8Q4_9FLAO</name>
<gene>
    <name evidence="1" type="ORF">TJEJU_1114</name>
</gene>
<accession>A0A238U8Q4</accession>
<keyword evidence="2" id="KW-1185">Reference proteome</keyword>
<proteinExistence type="predicted"/>
<dbReference type="PROSITE" id="PS51257">
    <property type="entry name" value="PROKAR_LIPOPROTEIN"/>
    <property type="match status" value="1"/>
</dbReference>
<dbReference type="KEGG" id="tje:TJEJU_1114"/>
<dbReference type="OrthoDB" id="1449112at2"/>